<reference evidence="4" key="2">
    <citation type="submission" date="2021-03" db="UniProtKB">
        <authorList>
            <consortium name="EnsemblPlants"/>
        </authorList>
    </citation>
    <scope>IDENTIFICATION</scope>
</reference>
<dbReference type="Proteomes" id="UP000596660">
    <property type="component" value="Unplaced"/>
</dbReference>
<dbReference type="GO" id="GO:0006952">
    <property type="term" value="P:defense response"/>
    <property type="evidence" value="ECO:0007669"/>
    <property type="project" value="UniProtKB-KW"/>
</dbReference>
<dbReference type="Gramene" id="AUR62019031-RA">
    <property type="protein sequence ID" value="AUR62019031-RA:cds"/>
    <property type="gene ID" value="AUR62019031"/>
</dbReference>
<keyword evidence="5" id="KW-1185">Reference proteome</keyword>
<name>A0A803LUY7_CHEQI</name>
<evidence type="ECO:0000313" key="4">
    <source>
        <dbReference type="EnsemblPlants" id="AUR62019031-RA:cds"/>
    </source>
</evidence>
<dbReference type="SUPFAM" id="SSF52058">
    <property type="entry name" value="L domain-like"/>
    <property type="match status" value="1"/>
</dbReference>
<dbReference type="Pfam" id="PF25019">
    <property type="entry name" value="LRR_R13L1-DRL21"/>
    <property type="match status" value="1"/>
</dbReference>
<protein>
    <recommendedName>
        <fullName evidence="3">R13L1/DRL21-like LRR repeat region domain-containing protein</fullName>
    </recommendedName>
</protein>
<dbReference type="InterPro" id="IPR056789">
    <property type="entry name" value="LRR_R13L1-DRL21"/>
</dbReference>
<organism evidence="4 5">
    <name type="scientific">Chenopodium quinoa</name>
    <name type="common">Quinoa</name>
    <dbReference type="NCBI Taxonomy" id="63459"/>
    <lineage>
        <taxon>Eukaryota</taxon>
        <taxon>Viridiplantae</taxon>
        <taxon>Streptophyta</taxon>
        <taxon>Embryophyta</taxon>
        <taxon>Tracheophyta</taxon>
        <taxon>Spermatophyta</taxon>
        <taxon>Magnoliopsida</taxon>
        <taxon>eudicotyledons</taxon>
        <taxon>Gunneridae</taxon>
        <taxon>Pentapetalae</taxon>
        <taxon>Caryophyllales</taxon>
        <taxon>Chenopodiaceae</taxon>
        <taxon>Chenopodioideae</taxon>
        <taxon>Atripliceae</taxon>
        <taxon>Chenopodium</taxon>
    </lineage>
</organism>
<dbReference type="SMR" id="A0A803LUY7"/>
<dbReference type="Gene3D" id="3.80.10.10">
    <property type="entry name" value="Ribonuclease Inhibitor"/>
    <property type="match status" value="1"/>
</dbReference>
<dbReference type="AlphaFoldDB" id="A0A803LUY7"/>
<dbReference type="OMA" id="HLLTIFH"/>
<evidence type="ECO:0000256" key="1">
    <source>
        <dbReference type="ARBA" id="ARBA00022614"/>
    </source>
</evidence>
<dbReference type="EnsemblPlants" id="AUR62019031-RA">
    <property type="protein sequence ID" value="AUR62019031-RA:cds"/>
    <property type="gene ID" value="AUR62019031"/>
</dbReference>
<reference evidence="4" key="1">
    <citation type="journal article" date="2017" name="Nature">
        <title>The genome of Chenopodium quinoa.</title>
        <authorList>
            <person name="Jarvis D.E."/>
            <person name="Ho Y.S."/>
            <person name="Lightfoot D.J."/>
            <person name="Schmoeckel S.M."/>
            <person name="Li B."/>
            <person name="Borm T.J.A."/>
            <person name="Ohyanagi H."/>
            <person name="Mineta K."/>
            <person name="Michell C.T."/>
            <person name="Saber N."/>
            <person name="Kharbatia N.M."/>
            <person name="Rupper R.R."/>
            <person name="Sharp A.R."/>
            <person name="Dally N."/>
            <person name="Boughton B.A."/>
            <person name="Woo Y.H."/>
            <person name="Gao G."/>
            <person name="Schijlen E.G.W.M."/>
            <person name="Guo X."/>
            <person name="Momin A.A."/>
            <person name="Negrao S."/>
            <person name="Al-Babili S."/>
            <person name="Gehring C."/>
            <person name="Roessner U."/>
            <person name="Jung C."/>
            <person name="Murphy K."/>
            <person name="Arold S.T."/>
            <person name="Gojobori T."/>
            <person name="van der Linden C.G."/>
            <person name="van Loo E.N."/>
            <person name="Jellen E.N."/>
            <person name="Maughan P.J."/>
            <person name="Tester M."/>
        </authorList>
    </citation>
    <scope>NUCLEOTIDE SEQUENCE [LARGE SCALE GENOMIC DNA]</scope>
    <source>
        <strain evidence="4">cv. PI 614886</strain>
    </source>
</reference>
<proteinExistence type="predicted"/>
<evidence type="ECO:0000256" key="2">
    <source>
        <dbReference type="ARBA" id="ARBA00022821"/>
    </source>
</evidence>
<dbReference type="PANTHER" id="PTHR36766:SF70">
    <property type="entry name" value="DISEASE RESISTANCE PROTEIN RGA4"/>
    <property type="match status" value="1"/>
</dbReference>
<evidence type="ECO:0000313" key="5">
    <source>
        <dbReference type="Proteomes" id="UP000596660"/>
    </source>
</evidence>
<keyword evidence="1" id="KW-0433">Leucine-rich repeat</keyword>
<dbReference type="PANTHER" id="PTHR36766">
    <property type="entry name" value="PLANT BROAD-SPECTRUM MILDEW RESISTANCE PROTEIN RPW8"/>
    <property type="match status" value="1"/>
</dbReference>
<evidence type="ECO:0000259" key="3">
    <source>
        <dbReference type="Pfam" id="PF25019"/>
    </source>
</evidence>
<dbReference type="InterPro" id="IPR032675">
    <property type="entry name" value="LRR_dom_sf"/>
</dbReference>
<sequence>MAPCLTSQSISLRQIILDGYPDVKSVPGQIQLFSNLKVISIWNFDILEQLPDWIGNLSSLEELSLYQCKNLKFLPSKQVMLSLTEFWHLNVADCPLLTERYAKDGPKWHNISHLSYIVFNDNIVQSSEQE</sequence>
<accession>A0A803LUY7</accession>
<keyword evidence="2" id="KW-0611">Plant defense</keyword>
<feature type="domain" description="R13L1/DRL21-like LRR repeat region" evidence="3">
    <location>
        <begin position="26"/>
        <end position="84"/>
    </location>
</feature>